<dbReference type="EMBL" id="JACHON010000001">
    <property type="protein sequence ID" value="MBB6511931.1"/>
    <property type="molecule type" value="Genomic_DNA"/>
</dbReference>
<dbReference type="InterPro" id="IPR036390">
    <property type="entry name" value="WH_DNA-bd_sf"/>
</dbReference>
<evidence type="ECO:0008006" key="6">
    <source>
        <dbReference type="Google" id="ProtNLM"/>
    </source>
</evidence>
<gene>
    <name evidence="4" type="ORF">GGQ92_000698</name>
</gene>
<feature type="binding site" evidence="1">
    <location>
        <position position="90"/>
    </location>
    <ligand>
        <name>Ni(2+)</name>
        <dbReference type="ChEBI" id="CHEBI:49786"/>
    </ligand>
</feature>
<feature type="binding site" evidence="1">
    <location>
        <position position="151"/>
    </location>
    <ligand>
        <name>Ni(2+)</name>
        <dbReference type="ChEBI" id="CHEBI:49786"/>
    </ligand>
</feature>
<dbReference type="PANTHER" id="PTHR40068">
    <property type="entry name" value="TRANSCRIPTION REPRESSOR NIAR-RELATED"/>
    <property type="match status" value="1"/>
</dbReference>
<dbReference type="InterPro" id="IPR026043">
    <property type="entry name" value="NadR"/>
</dbReference>
<dbReference type="GO" id="GO:0046872">
    <property type="term" value="F:metal ion binding"/>
    <property type="evidence" value="ECO:0007669"/>
    <property type="project" value="UniProtKB-KW"/>
</dbReference>
<comment type="caution">
    <text evidence="4">The sequence shown here is derived from an EMBL/GenBank/DDBJ whole genome shotgun (WGS) entry which is preliminary data.</text>
</comment>
<reference evidence="4 5" key="1">
    <citation type="submission" date="2020-08" db="EMBL/GenBank/DDBJ databases">
        <title>Genomic Encyclopedia of Type Strains, Phase IV (KMG-IV): sequencing the most valuable type-strain genomes for metagenomic binning, comparative biology and taxonomic classification.</title>
        <authorList>
            <person name="Goeker M."/>
        </authorList>
    </citation>
    <scope>NUCLEOTIDE SEQUENCE [LARGE SCALE GENOMIC DNA]</scope>
    <source>
        <strain evidence="4 5">DSM 11805</strain>
    </source>
</reference>
<evidence type="ECO:0000313" key="5">
    <source>
        <dbReference type="Proteomes" id="UP000572212"/>
    </source>
</evidence>
<name>A0A841RH11_9BACI</name>
<dbReference type="SUPFAM" id="SSF46785">
    <property type="entry name" value="Winged helix' DNA-binding domain"/>
    <property type="match status" value="1"/>
</dbReference>
<keyword evidence="1" id="KW-0533">Nickel</keyword>
<dbReference type="SUPFAM" id="SSF75500">
    <property type="entry name" value="Putative transcriptional regulator TM1602, C-terminal domain"/>
    <property type="match status" value="1"/>
</dbReference>
<proteinExistence type="predicted"/>
<dbReference type="Pfam" id="PF08279">
    <property type="entry name" value="HTH_11"/>
    <property type="match status" value="1"/>
</dbReference>
<evidence type="ECO:0000259" key="2">
    <source>
        <dbReference type="Pfam" id="PF02829"/>
    </source>
</evidence>
<evidence type="ECO:0000313" key="4">
    <source>
        <dbReference type="EMBL" id="MBB6511931.1"/>
    </source>
</evidence>
<sequence length="176" mass="19870">MSKKLQGNERREIVLNWLKSSDRPLTGSELATKANVSRQVIVQDISLLKAKNHPIMATSNGYIYMSTEANEGVITQVIACKHDGVDTREELYTIVDYGCTVKDVMIEHPVYGELKASLMVSNRAEVDRFIDRMEAEQAPLLLELTGGIHNHTITSKEKWQIEQAIQNLQQKGFLLE</sequence>
<keyword evidence="5" id="KW-1185">Reference proteome</keyword>
<dbReference type="PIRSF" id="PIRSF037847">
    <property type="entry name" value="NiaR"/>
    <property type="match status" value="1"/>
</dbReference>
<feature type="binding site" evidence="1">
    <location>
        <position position="82"/>
    </location>
    <ligand>
        <name>Ni(2+)</name>
        <dbReference type="ChEBI" id="CHEBI:49786"/>
    </ligand>
</feature>
<dbReference type="Pfam" id="PF02829">
    <property type="entry name" value="3H"/>
    <property type="match status" value="1"/>
</dbReference>
<dbReference type="InterPro" id="IPR004173">
    <property type="entry name" value="3H_domain"/>
</dbReference>
<evidence type="ECO:0000259" key="3">
    <source>
        <dbReference type="Pfam" id="PF08279"/>
    </source>
</evidence>
<dbReference type="InterPro" id="IPR013196">
    <property type="entry name" value="HTH_11"/>
</dbReference>
<organism evidence="4 5">
    <name type="scientific">Gracilibacillus halotolerans</name>
    <dbReference type="NCBI Taxonomy" id="74386"/>
    <lineage>
        <taxon>Bacteria</taxon>
        <taxon>Bacillati</taxon>
        <taxon>Bacillota</taxon>
        <taxon>Bacilli</taxon>
        <taxon>Bacillales</taxon>
        <taxon>Bacillaceae</taxon>
        <taxon>Gracilibacillus</taxon>
    </lineage>
</organism>
<dbReference type="Gene3D" id="3.30.1340.20">
    <property type="entry name" value="3H domain"/>
    <property type="match status" value="1"/>
</dbReference>
<feature type="domain" description="Helix-turn-helix type 11" evidence="3">
    <location>
        <begin position="10"/>
        <end position="63"/>
    </location>
</feature>
<dbReference type="RefSeq" id="WP_184244587.1">
    <property type="nucleotide sequence ID" value="NZ_BAAACU010000022.1"/>
</dbReference>
<dbReference type="Gene3D" id="1.10.10.10">
    <property type="entry name" value="Winged helix-like DNA-binding domain superfamily/Winged helix DNA-binding domain"/>
    <property type="match status" value="1"/>
</dbReference>
<protein>
    <recommendedName>
        <fullName evidence="6">Transcription repressor NadR</fullName>
    </recommendedName>
</protein>
<dbReference type="Proteomes" id="UP000572212">
    <property type="component" value="Unassembled WGS sequence"/>
</dbReference>
<feature type="binding site" evidence="1">
    <location>
        <position position="149"/>
    </location>
    <ligand>
        <name>Ni(2+)</name>
        <dbReference type="ChEBI" id="CHEBI:49786"/>
    </ligand>
</feature>
<dbReference type="InterPro" id="IPR035922">
    <property type="entry name" value="3H_dom_sf"/>
</dbReference>
<dbReference type="PANTHER" id="PTHR40068:SF1">
    <property type="entry name" value="TRANSCRIPTION REPRESSOR NIAR-RELATED"/>
    <property type="match status" value="1"/>
</dbReference>
<accession>A0A841RH11</accession>
<dbReference type="InterPro" id="IPR036388">
    <property type="entry name" value="WH-like_DNA-bd_sf"/>
</dbReference>
<evidence type="ECO:0000256" key="1">
    <source>
        <dbReference type="PIRSR" id="PIRSR037847-1"/>
    </source>
</evidence>
<feature type="domain" description="3H" evidence="2">
    <location>
        <begin position="78"/>
        <end position="174"/>
    </location>
</feature>
<dbReference type="AlphaFoldDB" id="A0A841RH11"/>
<keyword evidence="1" id="KW-0479">Metal-binding</keyword>